<comment type="caution">
    <text evidence="8">The sequence shown here is derived from an EMBL/GenBank/DDBJ whole genome shotgun (WGS) entry which is preliminary data.</text>
</comment>
<comment type="subcellular location">
    <subcellularLocation>
        <location evidence="1">Cell envelope</location>
    </subcellularLocation>
    <subcellularLocation>
        <location evidence="2">Cell outer membrane</location>
    </subcellularLocation>
    <subcellularLocation>
        <location evidence="3">Secreted</location>
    </subcellularLocation>
</comment>
<evidence type="ECO:0000313" key="8">
    <source>
        <dbReference type="EMBL" id="MRN53417.1"/>
    </source>
</evidence>
<dbReference type="Proteomes" id="UP000463051">
    <property type="component" value="Unassembled WGS sequence"/>
</dbReference>
<proteinExistence type="predicted"/>
<reference evidence="8 9" key="1">
    <citation type="submission" date="2019-11" db="EMBL/GenBank/DDBJ databases">
        <title>Paenibacillus monticola sp. nov., a novel PGPR strain isolated from mountain sample in China.</title>
        <authorList>
            <person name="Zhao Q."/>
            <person name="Li H.-P."/>
            <person name="Zhang J.-L."/>
        </authorList>
    </citation>
    <scope>NUCLEOTIDE SEQUENCE [LARGE SCALE GENOMIC DNA]</scope>
    <source>
        <strain evidence="8 9">LC-T2</strain>
    </source>
</reference>
<evidence type="ECO:0000256" key="3">
    <source>
        <dbReference type="ARBA" id="ARBA00004613"/>
    </source>
</evidence>
<keyword evidence="9" id="KW-1185">Reference proteome</keyword>
<keyword evidence="4" id="KW-0964">Secreted</keyword>
<dbReference type="InterPro" id="IPR003368">
    <property type="entry name" value="POMP_repeat"/>
</dbReference>
<protein>
    <submittedName>
        <fullName evidence="8">Uncharacterized protein</fullName>
    </submittedName>
</protein>
<evidence type="ECO:0000256" key="2">
    <source>
        <dbReference type="ARBA" id="ARBA00004442"/>
    </source>
</evidence>
<dbReference type="GO" id="GO:0005576">
    <property type="term" value="C:extracellular region"/>
    <property type="evidence" value="ECO:0007669"/>
    <property type="project" value="UniProtKB-SubCell"/>
</dbReference>
<evidence type="ECO:0000256" key="4">
    <source>
        <dbReference type="ARBA" id="ARBA00022525"/>
    </source>
</evidence>
<dbReference type="AlphaFoldDB" id="A0A7X2H4L7"/>
<evidence type="ECO:0000256" key="6">
    <source>
        <dbReference type="ARBA" id="ARBA00023136"/>
    </source>
</evidence>
<dbReference type="EMBL" id="WJXB01000003">
    <property type="protein sequence ID" value="MRN53417.1"/>
    <property type="molecule type" value="Genomic_DNA"/>
</dbReference>
<gene>
    <name evidence="8" type="ORF">GJB61_10475</name>
</gene>
<dbReference type="NCBIfam" id="TIGR01376">
    <property type="entry name" value="POMP_repeat"/>
    <property type="match status" value="1"/>
</dbReference>
<keyword evidence="7" id="KW-0998">Cell outer membrane</keyword>
<organism evidence="8 9">
    <name type="scientific">Paenibacillus monticola</name>
    <dbReference type="NCBI Taxonomy" id="2666075"/>
    <lineage>
        <taxon>Bacteria</taxon>
        <taxon>Bacillati</taxon>
        <taxon>Bacillota</taxon>
        <taxon>Bacilli</taxon>
        <taxon>Bacillales</taxon>
        <taxon>Paenibacillaceae</taxon>
        <taxon>Paenibacillus</taxon>
    </lineage>
</organism>
<keyword evidence="6" id="KW-0472">Membrane</keyword>
<accession>A0A7X2H4L7</accession>
<keyword evidence="5" id="KW-0732">Signal</keyword>
<sequence>MILFVNFRAYLYKNIDKRGGGIYCKGKLSFI</sequence>
<evidence type="ECO:0000256" key="5">
    <source>
        <dbReference type="ARBA" id="ARBA00022729"/>
    </source>
</evidence>
<evidence type="ECO:0000256" key="1">
    <source>
        <dbReference type="ARBA" id="ARBA00004196"/>
    </source>
</evidence>
<dbReference type="GO" id="GO:0009279">
    <property type="term" value="C:cell outer membrane"/>
    <property type="evidence" value="ECO:0007669"/>
    <property type="project" value="UniProtKB-SubCell"/>
</dbReference>
<evidence type="ECO:0000256" key="7">
    <source>
        <dbReference type="ARBA" id="ARBA00023237"/>
    </source>
</evidence>
<name>A0A7X2H4L7_9BACL</name>
<evidence type="ECO:0000313" key="9">
    <source>
        <dbReference type="Proteomes" id="UP000463051"/>
    </source>
</evidence>